<dbReference type="Proteomes" id="UP000242219">
    <property type="component" value="Unassembled WGS sequence"/>
</dbReference>
<dbReference type="SUPFAM" id="SSF52540">
    <property type="entry name" value="P-loop containing nucleoside triphosphate hydrolases"/>
    <property type="match status" value="1"/>
</dbReference>
<dbReference type="PANTHER" id="PTHR11783">
    <property type="entry name" value="SULFOTRANSFERASE SULT"/>
    <property type="match status" value="1"/>
</dbReference>
<dbReference type="Gene3D" id="3.40.50.300">
    <property type="entry name" value="P-loop containing nucleotide triphosphate hydrolases"/>
    <property type="match status" value="1"/>
</dbReference>
<evidence type="ECO:0000313" key="4">
    <source>
        <dbReference type="EMBL" id="OQD46322.1"/>
    </source>
</evidence>
<evidence type="ECO:0000313" key="5">
    <source>
        <dbReference type="Proteomes" id="UP000242219"/>
    </source>
</evidence>
<keyword evidence="5" id="KW-1185">Reference proteome</keyword>
<comment type="similarity">
    <text evidence="1">Belongs to the sulfotransferase 1 family.</text>
</comment>
<proteinExistence type="inferred from homology"/>
<comment type="caution">
    <text evidence="4">The sequence shown here is derived from an EMBL/GenBank/DDBJ whole genome shotgun (WGS) entry which is preliminary data.</text>
</comment>
<dbReference type="InterPro" id="IPR000863">
    <property type="entry name" value="Sulfotransferase_dom"/>
</dbReference>
<name>A0A1V6M1P8_9BACT</name>
<dbReference type="Pfam" id="PF00685">
    <property type="entry name" value="Sulfotransfer_1"/>
    <property type="match status" value="1"/>
</dbReference>
<evidence type="ECO:0000259" key="3">
    <source>
        <dbReference type="Pfam" id="PF00685"/>
    </source>
</evidence>
<dbReference type="EMBL" id="MJUW02000043">
    <property type="protein sequence ID" value="OQD46322.1"/>
    <property type="molecule type" value="Genomic_DNA"/>
</dbReference>
<reference evidence="4 5" key="1">
    <citation type="journal article" date="2016" name="Genome Announc.">
        <title>Draft Genome Sequence of the Anaerobic Ammonium-Oxidizing Bacterium 'Candidatus Brocadia sp. 40'.</title>
        <authorList>
            <person name="Ali M."/>
            <person name="Haroon M.F."/>
            <person name="Narita Y."/>
            <person name="Zhang L."/>
            <person name="Rangel Shaw D."/>
            <person name="Okabe S."/>
            <person name="Saikaly P.E."/>
        </authorList>
    </citation>
    <scope>NUCLEOTIDE SEQUENCE [LARGE SCALE GENOMIC DNA]</scope>
    <source>
        <strain evidence="4 5">40</strain>
    </source>
</reference>
<organism evidence="4 5">
    <name type="scientific">Candidatus Brocadia sapporoensis</name>
    <dbReference type="NCBI Taxonomy" id="392547"/>
    <lineage>
        <taxon>Bacteria</taxon>
        <taxon>Pseudomonadati</taxon>
        <taxon>Planctomycetota</taxon>
        <taxon>Candidatus Brocadiia</taxon>
        <taxon>Candidatus Brocadiales</taxon>
        <taxon>Candidatus Brocadiaceae</taxon>
        <taxon>Candidatus Brocadia</taxon>
    </lineage>
</organism>
<dbReference type="InterPro" id="IPR027417">
    <property type="entry name" value="P-loop_NTPase"/>
</dbReference>
<evidence type="ECO:0000256" key="1">
    <source>
        <dbReference type="ARBA" id="ARBA00005771"/>
    </source>
</evidence>
<protein>
    <recommendedName>
        <fullName evidence="3">Sulfotransferase domain-containing protein</fullName>
    </recommendedName>
</protein>
<keyword evidence="2" id="KW-0808">Transferase</keyword>
<dbReference type="AlphaFoldDB" id="A0A1V6M1P8"/>
<accession>A0A1V6M1P8</accession>
<gene>
    <name evidence="4" type="ORF">BIY37_03885</name>
</gene>
<dbReference type="RefSeq" id="WP_070066521.1">
    <property type="nucleotide sequence ID" value="NZ_MJUW02000043.1"/>
</dbReference>
<evidence type="ECO:0000256" key="2">
    <source>
        <dbReference type="ARBA" id="ARBA00022679"/>
    </source>
</evidence>
<feature type="domain" description="Sulfotransferase" evidence="3">
    <location>
        <begin position="62"/>
        <end position="274"/>
    </location>
</feature>
<dbReference type="GO" id="GO:0008146">
    <property type="term" value="F:sulfotransferase activity"/>
    <property type="evidence" value="ECO:0007669"/>
    <property type="project" value="InterPro"/>
</dbReference>
<sequence>MTFTGYQTEIIKAAQDNLYSKKWDEYSWNGECLYPVMVSLEEILKGSTARIHTPCPPHYFNVLGTPRCGTMWTIKIVSSLLNSRQNNIVYSLIKRISPSFSRRYEVNHYHEGIIEDFKPEQKVVFVYRDIRDAIVSGYFYITNNQHEGTMGCTPAEFRKLTREEGIEKQLIMYMKYRMPVMNYWLNVRADNVVKVKYEDLLEDREKWIRYINERCHINSPERIIRKTIEKTSFETMSGRNHGVEDAKSHQRKGISGDWKNHFTEKHMQIFREMGGEEFLRSVGYSL</sequence>